<accession>C6T115</accession>
<dbReference type="AlphaFoldDB" id="C6T115"/>
<evidence type="ECO:0000313" key="1">
    <source>
        <dbReference type="EMBL" id="ACU15221.1"/>
    </source>
</evidence>
<feature type="non-terminal residue" evidence="1">
    <location>
        <position position="1"/>
    </location>
</feature>
<dbReference type="EMBL" id="BT091121">
    <property type="protein sequence ID" value="ACU15221.1"/>
    <property type="molecule type" value="mRNA"/>
</dbReference>
<organism evidence="1">
    <name type="scientific">Glycine max</name>
    <name type="common">Soybean</name>
    <name type="synonym">Glycine hispida</name>
    <dbReference type="NCBI Taxonomy" id="3847"/>
    <lineage>
        <taxon>Eukaryota</taxon>
        <taxon>Viridiplantae</taxon>
        <taxon>Streptophyta</taxon>
        <taxon>Embryophyta</taxon>
        <taxon>Tracheophyta</taxon>
        <taxon>Spermatophyta</taxon>
        <taxon>Magnoliopsida</taxon>
        <taxon>eudicotyledons</taxon>
        <taxon>Gunneridae</taxon>
        <taxon>Pentapetalae</taxon>
        <taxon>rosids</taxon>
        <taxon>fabids</taxon>
        <taxon>Fabales</taxon>
        <taxon>Fabaceae</taxon>
        <taxon>Papilionoideae</taxon>
        <taxon>50 kb inversion clade</taxon>
        <taxon>NPAAA clade</taxon>
        <taxon>indigoferoid/millettioid clade</taxon>
        <taxon>Phaseoleae</taxon>
        <taxon>Glycine</taxon>
        <taxon>Glycine subgen. Soja</taxon>
    </lineage>
</organism>
<feature type="non-terminal residue" evidence="1">
    <location>
        <position position="39"/>
    </location>
</feature>
<protein>
    <submittedName>
        <fullName evidence="1">Uncharacterized protein</fullName>
    </submittedName>
</protein>
<name>C6T115_SOYBN</name>
<proteinExistence type="evidence at transcript level"/>
<sequence>HGPKIHDPLDLFLATFPFHSFSPCPCFFFRQDFSFTFCG</sequence>
<reference evidence="1" key="1">
    <citation type="submission" date="2009-08" db="EMBL/GenBank/DDBJ databases">
        <authorList>
            <person name="Cheung F."/>
            <person name="Xiao Y."/>
            <person name="Chan A."/>
            <person name="Moskal W."/>
            <person name="Town C.D."/>
        </authorList>
    </citation>
    <scope>NUCLEOTIDE SEQUENCE</scope>
</reference>